<dbReference type="SUPFAM" id="SSF54160">
    <property type="entry name" value="Chromo domain-like"/>
    <property type="match status" value="1"/>
</dbReference>
<dbReference type="InterPro" id="IPR012337">
    <property type="entry name" value="RNaseH-like_sf"/>
</dbReference>
<dbReference type="EMBL" id="CCYD01000221">
    <property type="protein sequence ID" value="CEG36721.1"/>
    <property type="molecule type" value="Genomic_DNA"/>
</dbReference>
<dbReference type="Gene3D" id="2.40.50.40">
    <property type="match status" value="1"/>
</dbReference>
<accession>A0A0P1A7R5</accession>
<keyword evidence="4" id="KW-1185">Reference proteome</keyword>
<name>A0A0P1A7R5_PLAHL</name>
<dbReference type="AlphaFoldDB" id="A0A0P1A7R5"/>
<feature type="domain" description="Chromo" evidence="1">
    <location>
        <begin position="307"/>
        <end position="368"/>
    </location>
</feature>
<dbReference type="RefSeq" id="XP_024573090.1">
    <property type="nucleotide sequence ID" value="XM_024721966.1"/>
</dbReference>
<dbReference type="STRING" id="4781.A0A0P1A7R5"/>
<dbReference type="CDD" id="cd00024">
    <property type="entry name" value="CD_CSD"/>
    <property type="match status" value="1"/>
</dbReference>
<protein>
    <submittedName>
        <fullName evidence="3">Integrase core domain containing protein</fullName>
    </submittedName>
</protein>
<dbReference type="InterPro" id="IPR036397">
    <property type="entry name" value="RNaseH_sf"/>
</dbReference>
<reference evidence="4" key="1">
    <citation type="submission" date="2014-09" db="EMBL/GenBank/DDBJ databases">
        <authorList>
            <person name="Sharma Rahul"/>
            <person name="Thines Marco"/>
        </authorList>
    </citation>
    <scope>NUCLEOTIDE SEQUENCE [LARGE SCALE GENOMIC DNA]</scope>
</reference>
<dbReference type="PROSITE" id="PS50013">
    <property type="entry name" value="CHROMO_2"/>
    <property type="match status" value="1"/>
</dbReference>
<organism evidence="3 4">
    <name type="scientific">Plasmopara halstedii</name>
    <name type="common">Downy mildew of sunflower</name>
    <dbReference type="NCBI Taxonomy" id="4781"/>
    <lineage>
        <taxon>Eukaryota</taxon>
        <taxon>Sar</taxon>
        <taxon>Stramenopiles</taxon>
        <taxon>Oomycota</taxon>
        <taxon>Peronosporomycetes</taxon>
        <taxon>Peronosporales</taxon>
        <taxon>Peronosporaceae</taxon>
        <taxon>Plasmopara</taxon>
    </lineage>
</organism>
<dbReference type="SMART" id="SM00298">
    <property type="entry name" value="CHROMO"/>
    <property type="match status" value="1"/>
</dbReference>
<dbReference type="InterPro" id="IPR001584">
    <property type="entry name" value="Integrase_cat-core"/>
</dbReference>
<dbReference type="Proteomes" id="UP000054928">
    <property type="component" value="Unassembled WGS sequence"/>
</dbReference>
<proteinExistence type="predicted"/>
<feature type="domain" description="Integrase catalytic" evidence="2">
    <location>
        <begin position="69"/>
        <end position="217"/>
    </location>
</feature>
<dbReference type="PANTHER" id="PTHR46585:SF1">
    <property type="entry name" value="CHROMO DOMAIN-CONTAINING PROTEIN"/>
    <property type="match status" value="1"/>
</dbReference>
<evidence type="ECO:0000313" key="3">
    <source>
        <dbReference type="EMBL" id="CEG36721.1"/>
    </source>
</evidence>
<dbReference type="SUPFAM" id="SSF53098">
    <property type="entry name" value="Ribonuclease H-like"/>
    <property type="match status" value="1"/>
</dbReference>
<dbReference type="OrthoDB" id="6621683at2759"/>
<dbReference type="Gene3D" id="3.30.420.10">
    <property type="entry name" value="Ribonuclease H-like superfamily/Ribonuclease H"/>
    <property type="match status" value="1"/>
</dbReference>
<dbReference type="GeneID" id="36398445"/>
<dbReference type="PANTHER" id="PTHR46585">
    <property type="entry name" value="INTEGRASE CORE DOMAIN CONTAINING PROTEIN"/>
    <property type="match status" value="1"/>
</dbReference>
<dbReference type="InterPro" id="IPR000953">
    <property type="entry name" value="Chromo/chromo_shadow_dom"/>
</dbReference>
<evidence type="ECO:0000259" key="2">
    <source>
        <dbReference type="PROSITE" id="PS50994"/>
    </source>
</evidence>
<sequence>MVREQLNDLLHKLYYNARTGYVGAQALYQKARELDSKITLKDVKDWYTTQSDIQRFQEQKKSFDGFKIASHNPNSWQIDLAFWGKQPIMTCININSRIGYAKLLVNKTAPTVLTALKAFVRLHKVDIITSDNGSEFINSQAEEFFKTKTIEHFNNEPGDHGTMGKIERFNRTIKQRLIKMDFKRITHKLISDVISNYNSTVHRSIGMTPNEAKGQVMEADLTHNQGEADRIENEFSIGLHVLYRLKKKTFEKEAARWSKAVYSVVGIDGYRVQIRSKNGHTLYKAPNDLKVIISETSDATINPGDILEAEKILDHKKMRSGKHKYLIKWVGHDDTTWEPFSNLRLINKNRRSTLENEYWTRIKKLRHN</sequence>
<dbReference type="Pfam" id="PF00385">
    <property type="entry name" value="Chromo"/>
    <property type="match status" value="1"/>
</dbReference>
<evidence type="ECO:0000259" key="1">
    <source>
        <dbReference type="PROSITE" id="PS50013"/>
    </source>
</evidence>
<dbReference type="InterPro" id="IPR023780">
    <property type="entry name" value="Chromo_domain"/>
</dbReference>
<dbReference type="OMA" id="NEYWTRI"/>
<evidence type="ECO:0000313" key="4">
    <source>
        <dbReference type="Proteomes" id="UP000054928"/>
    </source>
</evidence>
<dbReference type="GO" id="GO:0015074">
    <property type="term" value="P:DNA integration"/>
    <property type="evidence" value="ECO:0007669"/>
    <property type="project" value="InterPro"/>
</dbReference>
<dbReference type="GO" id="GO:0003676">
    <property type="term" value="F:nucleic acid binding"/>
    <property type="evidence" value="ECO:0007669"/>
    <property type="project" value="InterPro"/>
</dbReference>
<dbReference type="InterPro" id="IPR016197">
    <property type="entry name" value="Chromo-like_dom_sf"/>
</dbReference>
<dbReference type="PROSITE" id="PS50994">
    <property type="entry name" value="INTEGRASE"/>
    <property type="match status" value="1"/>
</dbReference>